<accession>A0AAV4NA23</accession>
<protein>
    <submittedName>
        <fullName evidence="1">Uncharacterized protein</fullName>
    </submittedName>
</protein>
<dbReference type="Proteomes" id="UP001054945">
    <property type="component" value="Unassembled WGS sequence"/>
</dbReference>
<evidence type="ECO:0000313" key="2">
    <source>
        <dbReference type="Proteomes" id="UP001054945"/>
    </source>
</evidence>
<organism evidence="1 2">
    <name type="scientific">Caerostris extrusa</name>
    <name type="common">Bark spider</name>
    <name type="synonym">Caerostris bankana</name>
    <dbReference type="NCBI Taxonomy" id="172846"/>
    <lineage>
        <taxon>Eukaryota</taxon>
        <taxon>Metazoa</taxon>
        <taxon>Ecdysozoa</taxon>
        <taxon>Arthropoda</taxon>
        <taxon>Chelicerata</taxon>
        <taxon>Arachnida</taxon>
        <taxon>Araneae</taxon>
        <taxon>Araneomorphae</taxon>
        <taxon>Entelegynae</taxon>
        <taxon>Araneoidea</taxon>
        <taxon>Araneidae</taxon>
        <taxon>Caerostris</taxon>
    </lineage>
</organism>
<evidence type="ECO:0000313" key="1">
    <source>
        <dbReference type="EMBL" id="GIX81323.1"/>
    </source>
</evidence>
<comment type="caution">
    <text evidence="1">The sequence shown here is derived from an EMBL/GenBank/DDBJ whole genome shotgun (WGS) entry which is preliminary data.</text>
</comment>
<dbReference type="EMBL" id="BPLR01020668">
    <property type="protein sequence ID" value="GIX81323.1"/>
    <property type="molecule type" value="Genomic_DNA"/>
</dbReference>
<dbReference type="AlphaFoldDB" id="A0AAV4NA23"/>
<reference evidence="1 2" key="1">
    <citation type="submission" date="2021-06" db="EMBL/GenBank/DDBJ databases">
        <title>Caerostris extrusa draft genome.</title>
        <authorList>
            <person name="Kono N."/>
            <person name="Arakawa K."/>
        </authorList>
    </citation>
    <scope>NUCLEOTIDE SEQUENCE [LARGE SCALE GENOMIC DNA]</scope>
</reference>
<name>A0AAV4NA23_CAEEX</name>
<gene>
    <name evidence="1" type="ORF">CEXT_565791</name>
</gene>
<proteinExistence type="predicted"/>
<keyword evidence="2" id="KW-1185">Reference proteome</keyword>
<sequence length="122" mass="13969">MVWAFHCAMNKSFFPLFPGSRDHGVNKGVRGMADKNRLGTKHTVFAKFSGCVNGFEVVRHLLVSAHCRLLIRGGEVPFQYIRVTFRHVSQSTLGGHHRFQTVFVDFMDCPFVNRHKKYLSSK</sequence>